<organism evidence="4 5">
    <name type="scientific">Vreelandella olivaria</name>
    <dbReference type="NCBI Taxonomy" id="390919"/>
    <lineage>
        <taxon>Bacteria</taxon>
        <taxon>Pseudomonadati</taxon>
        <taxon>Pseudomonadota</taxon>
        <taxon>Gammaproteobacteria</taxon>
        <taxon>Oceanospirillales</taxon>
        <taxon>Halomonadaceae</taxon>
        <taxon>Vreelandella</taxon>
    </lineage>
</organism>
<gene>
    <name evidence="4" type="ORF">HORIV_20390</name>
</gene>
<dbReference type="EMBL" id="AP019416">
    <property type="protein sequence ID" value="BBI49618.1"/>
    <property type="molecule type" value="Genomic_DNA"/>
</dbReference>
<keyword evidence="1" id="KW-0813">Transport</keyword>
<feature type="transmembrane region" description="Helical" evidence="2">
    <location>
        <begin position="200"/>
        <end position="216"/>
    </location>
</feature>
<evidence type="ECO:0000313" key="5">
    <source>
        <dbReference type="Proteomes" id="UP000289555"/>
    </source>
</evidence>
<dbReference type="PANTHER" id="PTHR43849:SF2">
    <property type="entry name" value="BLL3936 PROTEIN"/>
    <property type="match status" value="1"/>
</dbReference>
<reference evidence="5" key="1">
    <citation type="journal article" date="2019" name="Microbiol. Resour. Announc.">
        <title>Complete Genome Sequence of Halomonas olivaria, a Moderately Halophilic Bacterium Isolated from Olive Processing Effluents, Obtained by Nanopore Sequencing.</title>
        <authorList>
            <person name="Nagata S."/>
            <person name="Ii K.M."/>
            <person name="Tsukimi T."/>
            <person name="Miura M.C."/>
            <person name="Galipon J."/>
            <person name="Arakawa K."/>
        </authorList>
    </citation>
    <scope>NUCLEOTIDE SEQUENCE [LARGE SCALE GENOMIC DNA]</scope>
    <source>
        <strain evidence="5">TYRC17</strain>
    </source>
</reference>
<accession>A0ABN5WXI5</accession>
<name>A0ABN5WXI5_9GAMM</name>
<feature type="transmembrane region" description="Helical" evidence="2">
    <location>
        <begin position="135"/>
        <end position="154"/>
    </location>
</feature>
<dbReference type="InterPro" id="IPR010656">
    <property type="entry name" value="DctM"/>
</dbReference>
<sequence>MGAESIVGVPMQVVANLIIGFVVFGIALTITGGGEFFMNFATALMGRSRGGPAKVAVVSSAFMGSLSGSAVSNILTTGTITIPAMKRSGYSREYAAAVEACASTGGTLMPPVMGAVAFIMASFLGVSYGEVMMAALLPAVLFYLALLLQVDNYAARKGLTGMPAKDIPRIRDTLLSGWPYLLSLGVLIYMLLVMRLESQAPYYATLILLAIALVRRQQRLRISQLLDFFYQLAHGVGSLVAVLAGIGLVVGGLSYTGLQGFLSRTAVVCR</sequence>
<feature type="transmembrane region" description="Helical" evidence="2">
    <location>
        <begin position="228"/>
        <end position="255"/>
    </location>
</feature>
<keyword evidence="1" id="KW-0997">Cell inner membrane</keyword>
<feature type="transmembrane region" description="Helical" evidence="2">
    <location>
        <begin position="17"/>
        <end position="38"/>
    </location>
</feature>
<evidence type="ECO:0000259" key="3">
    <source>
        <dbReference type="Pfam" id="PF06808"/>
    </source>
</evidence>
<keyword evidence="2" id="KW-0472">Membrane</keyword>
<protein>
    <recommendedName>
        <fullName evidence="3">TRAP C4-dicarboxylate transport system permease DctM subunit domain-containing protein</fullName>
    </recommendedName>
</protein>
<keyword evidence="1" id="KW-1003">Cell membrane</keyword>
<evidence type="ECO:0000313" key="4">
    <source>
        <dbReference type="EMBL" id="BBI49618.1"/>
    </source>
</evidence>
<comment type="function">
    <text evidence="1">Part of the tripartite ATP-independent periplasmic (TRAP) transport system.</text>
</comment>
<keyword evidence="5" id="KW-1185">Reference proteome</keyword>
<dbReference type="Proteomes" id="UP000289555">
    <property type="component" value="Chromosome"/>
</dbReference>
<evidence type="ECO:0000256" key="2">
    <source>
        <dbReference type="SAM" id="Phobius"/>
    </source>
</evidence>
<feature type="domain" description="TRAP C4-dicarboxylate transport system permease DctM subunit" evidence="3">
    <location>
        <begin position="10"/>
        <end position="264"/>
    </location>
</feature>
<keyword evidence="2" id="KW-0812">Transmembrane</keyword>
<dbReference type="PANTHER" id="PTHR43849">
    <property type="entry name" value="BLL3936 PROTEIN"/>
    <property type="match status" value="1"/>
</dbReference>
<dbReference type="Pfam" id="PF06808">
    <property type="entry name" value="DctM"/>
    <property type="match status" value="1"/>
</dbReference>
<keyword evidence="2" id="KW-1133">Transmembrane helix</keyword>
<feature type="transmembrane region" description="Helical" evidence="2">
    <location>
        <begin position="175"/>
        <end position="194"/>
    </location>
</feature>
<proteinExistence type="predicted"/>
<evidence type="ECO:0000256" key="1">
    <source>
        <dbReference type="RuleBase" id="RU369079"/>
    </source>
</evidence>
<comment type="subcellular location">
    <subcellularLocation>
        <location evidence="1">Cell inner membrane</location>
        <topology evidence="1">Multi-pass membrane protein</topology>
    </subcellularLocation>
</comment>